<comment type="caution">
    <text evidence="3">The sequence shown here is derived from an EMBL/GenBank/DDBJ whole genome shotgun (WGS) entry which is preliminary data.</text>
</comment>
<dbReference type="Pfam" id="PF09816">
    <property type="entry name" value="EAF"/>
    <property type="match status" value="1"/>
</dbReference>
<sequence length="377" mass="40866">MAAAGMIDPTKAGKYPIILSDALLGKPSKESYTAVRYNHKPALSSDSAPATARLKQSAKDSSFNLGFEDQGDKYQYNGARTSEDGKYVLIFDPARKAFILHRVDSTFHMNLTKTPTDSNVESLRKQFPHLEVKSTAKQAKGKGGAADKVGKATGARGKAGNTKQTASAKKKAENNKPVALALPDPSASKATPPPPPPAAAAPEKKLNRRARSPDSEEDEDDDDDGGLLIEYPGGPPDVKPVFQSSNNFSPGFPPTQRRFSEWERSAEQGDEDADADFEDDFGVEGEDEGDDEEGFKLPSPVNKNRNNRVPAEDHTIPVEEPMRFEFEDESDADAEGDVDVGDADADVDADALNELEAELMMEFENEKGNESEVSEEE</sequence>
<protein>
    <submittedName>
        <fullName evidence="3">RNA polymerase II transcription elongation factor-domain-containing protein</fullName>
    </submittedName>
</protein>
<feature type="compositionally biased region" description="Basic and acidic residues" evidence="1">
    <location>
        <begin position="258"/>
        <end position="267"/>
    </location>
</feature>
<organism evidence="3 4">
    <name type="scientific">Apodospora peruviana</name>
    <dbReference type="NCBI Taxonomy" id="516989"/>
    <lineage>
        <taxon>Eukaryota</taxon>
        <taxon>Fungi</taxon>
        <taxon>Dikarya</taxon>
        <taxon>Ascomycota</taxon>
        <taxon>Pezizomycotina</taxon>
        <taxon>Sordariomycetes</taxon>
        <taxon>Sordariomycetidae</taxon>
        <taxon>Sordariales</taxon>
        <taxon>Lasiosphaeriaceae</taxon>
        <taxon>Apodospora</taxon>
    </lineage>
</organism>
<dbReference type="InterPro" id="IPR019194">
    <property type="entry name" value="Tscrpt_elong_fac_Eaf_N"/>
</dbReference>
<reference evidence="3" key="2">
    <citation type="submission" date="2023-06" db="EMBL/GenBank/DDBJ databases">
        <authorList>
            <consortium name="Lawrence Berkeley National Laboratory"/>
            <person name="Haridas S."/>
            <person name="Hensen N."/>
            <person name="Bonometti L."/>
            <person name="Westerberg I."/>
            <person name="Brannstrom I.O."/>
            <person name="Guillou S."/>
            <person name="Cros-Aarteil S."/>
            <person name="Calhoun S."/>
            <person name="Kuo A."/>
            <person name="Mondo S."/>
            <person name="Pangilinan J."/>
            <person name="Riley R."/>
            <person name="Labutti K."/>
            <person name="Andreopoulos B."/>
            <person name="Lipzen A."/>
            <person name="Chen C."/>
            <person name="Yanf M."/>
            <person name="Daum C."/>
            <person name="Ng V."/>
            <person name="Clum A."/>
            <person name="Steindorff A."/>
            <person name="Ohm R."/>
            <person name="Martin F."/>
            <person name="Silar P."/>
            <person name="Natvig D."/>
            <person name="Lalanne C."/>
            <person name="Gautier V."/>
            <person name="Ament-Velasquez S.L."/>
            <person name="Kruys A."/>
            <person name="Hutchinson M.I."/>
            <person name="Powell A.J."/>
            <person name="Barry K."/>
            <person name="Miller A.N."/>
            <person name="Grigoriev I.V."/>
            <person name="Debuchy R."/>
            <person name="Gladieux P."/>
            <person name="Thoren M.H."/>
            <person name="Johannesson H."/>
        </authorList>
    </citation>
    <scope>NUCLEOTIDE SEQUENCE</scope>
    <source>
        <strain evidence="3">CBS 118394</strain>
    </source>
</reference>
<evidence type="ECO:0000313" key="3">
    <source>
        <dbReference type="EMBL" id="KAK3331018.1"/>
    </source>
</evidence>
<keyword evidence="3" id="KW-0251">Elongation factor</keyword>
<evidence type="ECO:0000313" key="4">
    <source>
        <dbReference type="Proteomes" id="UP001283341"/>
    </source>
</evidence>
<dbReference type="Proteomes" id="UP001283341">
    <property type="component" value="Unassembled WGS sequence"/>
</dbReference>
<feature type="compositionally biased region" description="Acidic residues" evidence="1">
    <location>
        <begin position="268"/>
        <end position="293"/>
    </location>
</feature>
<dbReference type="GO" id="GO:0003746">
    <property type="term" value="F:translation elongation factor activity"/>
    <property type="evidence" value="ECO:0007669"/>
    <property type="project" value="UniProtKB-KW"/>
</dbReference>
<dbReference type="EMBL" id="JAUEDM010000001">
    <property type="protein sequence ID" value="KAK3331018.1"/>
    <property type="molecule type" value="Genomic_DNA"/>
</dbReference>
<keyword evidence="3" id="KW-0648">Protein biosynthesis</keyword>
<accession>A0AAE0ITJ8</accession>
<feature type="compositionally biased region" description="Acidic residues" evidence="1">
    <location>
        <begin position="215"/>
        <end position="225"/>
    </location>
</feature>
<feature type="region of interest" description="Disordered" evidence="1">
    <location>
        <begin position="131"/>
        <end position="347"/>
    </location>
</feature>
<evidence type="ECO:0000259" key="2">
    <source>
        <dbReference type="Pfam" id="PF09816"/>
    </source>
</evidence>
<feature type="domain" description="Transcription elongation factor Eaf N-terminal" evidence="2">
    <location>
        <begin position="15"/>
        <end position="115"/>
    </location>
</feature>
<feature type="compositionally biased region" description="Basic and acidic residues" evidence="1">
    <location>
        <begin position="310"/>
        <end position="325"/>
    </location>
</feature>
<feature type="compositionally biased region" description="Acidic residues" evidence="1">
    <location>
        <begin position="326"/>
        <end position="347"/>
    </location>
</feature>
<name>A0AAE0ITJ8_9PEZI</name>
<gene>
    <name evidence="3" type="ORF">B0H66DRAFT_85219</name>
</gene>
<proteinExistence type="predicted"/>
<evidence type="ECO:0000256" key="1">
    <source>
        <dbReference type="SAM" id="MobiDB-lite"/>
    </source>
</evidence>
<dbReference type="AlphaFoldDB" id="A0AAE0ITJ8"/>
<reference evidence="3" key="1">
    <citation type="journal article" date="2023" name="Mol. Phylogenet. Evol.">
        <title>Genome-scale phylogeny and comparative genomics of the fungal order Sordariales.</title>
        <authorList>
            <person name="Hensen N."/>
            <person name="Bonometti L."/>
            <person name="Westerberg I."/>
            <person name="Brannstrom I.O."/>
            <person name="Guillou S."/>
            <person name="Cros-Aarteil S."/>
            <person name="Calhoun S."/>
            <person name="Haridas S."/>
            <person name="Kuo A."/>
            <person name="Mondo S."/>
            <person name="Pangilinan J."/>
            <person name="Riley R."/>
            <person name="LaButti K."/>
            <person name="Andreopoulos B."/>
            <person name="Lipzen A."/>
            <person name="Chen C."/>
            <person name="Yan M."/>
            <person name="Daum C."/>
            <person name="Ng V."/>
            <person name="Clum A."/>
            <person name="Steindorff A."/>
            <person name="Ohm R.A."/>
            <person name="Martin F."/>
            <person name="Silar P."/>
            <person name="Natvig D.O."/>
            <person name="Lalanne C."/>
            <person name="Gautier V."/>
            <person name="Ament-Velasquez S.L."/>
            <person name="Kruys A."/>
            <person name="Hutchinson M.I."/>
            <person name="Powell A.J."/>
            <person name="Barry K."/>
            <person name="Miller A.N."/>
            <person name="Grigoriev I.V."/>
            <person name="Debuchy R."/>
            <person name="Gladieux P."/>
            <person name="Hiltunen Thoren M."/>
            <person name="Johannesson H."/>
        </authorList>
    </citation>
    <scope>NUCLEOTIDE SEQUENCE</scope>
    <source>
        <strain evidence="3">CBS 118394</strain>
    </source>
</reference>
<keyword evidence="4" id="KW-1185">Reference proteome</keyword>